<gene>
    <name evidence="1" type="ORF">DFP76_10117</name>
</gene>
<keyword evidence="2" id="KW-1185">Reference proteome</keyword>
<protein>
    <submittedName>
        <fullName evidence="1">Uncharacterized protein</fullName>
    </submittedName>
</protein>
<dbReference type="OrthoDB" id="7065213at2"/>
<reference evidence="1 2" key="1">
    <citation type="submission" date="2018-06" db="EMBL/GenBank/DDBJ databases">
        <title>Genomic Encyclopedia of Type Strains, Phase III (KMG-III): the genomes of soil and plant-associated and newly described type strains.</title>
        <authorList>
            <person name="Whitman W."/>
        </authorList>
    </citation>
    <scope>NUCLEOTIDE SEQUENCE [LARGE SCALE GENOMIC DNA]</scope>
    <source>
        <strain evidence="1 2">CECT 7732</strain>
    </source>
</reference>
<dbReference type="EMBL" id="QNRF01000001">
    <property type="protein sequence ID" value="RBO85743.1"/>
    <property type="molecule type" value="Genomic_DNA"/>
</dbReference>
<dbReference type="RefSeq" id="WP_113872654.1">
    <property type="nucleotide sequence ID" value="NZ_QNRF01000001.1"/>
</dbReference>
<proteinExistence type="predicted"/>
<evidence type="ECO:0000313" key="1">
    <source>
        <dbReference type="EMBL" id="RBO85743.1"/>
    </source>
</evidence>
<organism evidence="1 2">
    <name type="scientific">Marinomonas aquiplantarum</name>
    <dbReference type="NCBI Taxonomy" id="491951"/>
    <lineage>
        <taxon>Bacteria</taxon>
        <taxon>Pseudomonadati</taxon>
        <taxon>Pseudomonadota</taxon>
        <taxon>Gammaproteobacteria</taxon>
        <taxon>Oceanospirillales</taxon>
        <taxon>Oceanospirillaceae</taxon>
        <taxon>Marinomonas</taxon>
    </lineage>
</organism>
<sequence length="196" mass="22234">MSKLEMQYKGNRSYLHGTDFFSKITTGLANGLGAGSIRKLSFKSFAKNQCDLALNDRPSKDQHVVGNGIWRKSSDEEIRFWIVETDVPVVSRYPFDEDGLIAPSFIEDRTITLNIDNDYSAIENIVAMTKKLNYALSPDINGKWVFGQIDMLKSMPDSFDQIIITRKSERKGMFSCNQILIDKEHVGEIRFIVGDP</sequence>
<comment type="caution">
    <text evidence="1">The sequence shown here is derived from an EMBL/GenBank/DDBJ whole genome shotgun (WGS) entry which is preliminary data.</text>
</comment>
<accession>A0A366D6T4</accession>
<evidence type="ECO:0000313" key="2">
    <source>
        <dbReference type="Proteomes" id="UP000252086"/>
    </source>
</evidence>
<dbReference type="Proteomes" id="UP000252086">
    <property type="component" value="Unassembled WGS sequence"/>
</dbReference>
<name>A0A366D6T4_9GAMM</name>
<dbReference type="AlphaFoldDB" id="A0A366D6T4"/>